<name>A0A8J8NTC7_HALGN</name>
<sequence>MSIKKYNLLSIHTEHRICQKLISHRMDPIEQSMLFVQKMKSVPQIFRAICFSIRSSYQYLKKSALP</sequence>
<organism evidence="1 2">
    <name type="scientific">Halteria grandinella</name>
    <dbReference type="NCBI Taxonomy" id="5974"/>
    <lineage>
        <taxon>Eukaryota</taxon>
        <taxon>Sar</taxon>
        <taxon>Alveolata</taxon>
        <taxon>Ciliophora</taxon>
        <taxon>Intramacronucleata</taxon>
        <taxon>Spirotrichea</taxon>
        <taxon>Stichotrichia</taxon>
        <taxon>Sporadotrichida</taxon>
        <taxon>Halteriidae</taxon>
        <taxon>Halteria</taxon>
    </lineage>
</organism>
<dbReference type="Proteomes" id="UP000785679">
    <property type="component" value="Unassembled WGS sequence"/>
</dbReference>
<keyword evidence="2" id="KW-1185">Reference proteome</keyword>
<dbReference type="EMBL" id="RRYP01007618">
    <property type="protein sequence ID" value="TNV80354.1"/>
    <property type="molecule type" value="Genomic_DNA"/>
</dbReference>
<proteinExistence type="predicted"/>
<accession>A0A8J8NTC7</accession>
<dbReference type="AlphaFoldDB" id="A0A8J8NTC7"/>
<gene>
    <name evidence="1" type="ORF">FGO68_gene368</name>
</gene>
<evidence type="ECO:0000313" key="2">
    <source>
        <dbReference type="Proteomes" id="UP000785679"/>
    </source>
</evidence>
<evidence type="ECO:0000313" key="1">
    <source>
        <dbReference type="EMBL" id="TNV80354.1"/>
    </source>
</evidence>
<reference evidence="1" key="1">
    <citation type="submission" date="2019-06" db="EMBL/GenBank/DDBJ databases">
        <authorList>
            <person name="Zheng W."/>
        </authorList>
    </citation>
    <scope>NUCLEOTIDE SEQUENCE</scope>
    <source>
        <strain evidence="1">QDHG01</strain>
    </source>
</reference>
<comment type="caution">
    <text evidence="1">The sequence shown here is derived from an EMBL/GenBank/DDBJ whole genome shotgun (WGS) entry which is preliminary data.</text>
</comment>
<protein>
    <submittedName>
        <fullName evidence="1">Uncharacterized protein</fullName>
    </submittedName>
</protein>